<sequence length="295" mass="33328">MAAIYCDILEVMFSPSDLLFPIGCFLCHQMSSSSSSVMARRASPAYQRRWALSTFMGARQNSPAYQRTSVLPPFSNKCQLLMTIEAHEALEEVHEKEIAILRHKLSTAQNEITAIRKHYWSEKVDIEKYNSEKISALKKTICDLEEAGEKQAETIRAQDNTIADLRRTNGSLEQALKLQQFDSSEGRKALQKELVDGKAAAGEQVKKLNGQLQMYRDALEKKKCGEAPSMSVQPLLTKISNLHSHIQKLEVIHAKALTDLGKQKAESGKEIANLKLDKEQLMLDNRLLRLQKFQQ</sequence>
<dbReference type="AlphaFoldDB" id="A0A6A6UDQ4"/>
<organism evidence="1 2">
    <name type="scientific">Microthyrium microscopicum</name>
    <dbReference type="NCBI Taxonomy" id="703497"/>
    <lineage>
        <taxon>Eukaryota</taxon>
        <taxon>Fungi</taxon>
        <taxon>Dikarya</taxon>
        <taxon>Ascomycota</taxon>
        <taxon>Pezizomycotina</taxon>
        <taxon>Dothideomycetes</taxon>
        <taxon>Dothideomycetes incertae sedis</taxon>
        <taxon>Microthyriales</taxon>
        <taxon>Microthyriaceae</taxon>
        <taxon>Microthyrium</taxon>
    </lineage>
</organism>
<evidence type="ECO:0000313" key="1">
    <source>
        <dbReference type="EMBL" id="KAF2669523.1"/>
    </source>
</evidence>
<dbReference type="Proteomes" id="UP000799302">
    <property type="component" value="Unassembled WGS sequence"/>
</dbReference>
<gene>
    <name evidence="1" type="ORF">BT63DRAFT_263542</name>
</gene>
<reference evidence="1" key="1">
    <citation type="journal article" date="2020" name="Stud. Mycol.">
        <title>101 Dothideomycetes genomes: a test case for predicting lifestyles and emergence of pathogens.</title>
        <authorList>
            <person name="Haridas S."/>
            <person name="Albert R."/>
            <person name="Binder M."/>
            <person name="Bloem J."/>
            <person name="Labutti K."/>
            <person name="Salamov A."/>
            <person name="Andreopoulos B."/>
            <person name="Baker S."/>
            <person name="Barry K."/>
            <person name="Bills G."/>
            <person name="Bluhm B."/>
            <person name="Cannon C."/>
            <person name="Castanera R."/>
            <person name="Culley D."/>
            <person name="Daum C."/>
            <person name="Ezra D."/>
            <person name="Gonzalez J."/>
            <person name="Henrissat B."/>
            <person name="Kuo A."/>
            <person name="Liang C."/>
            <person name="Lipzen A."/>
            <person name="Lutzoni F."/>
            <person name="Magnuson J."/>
            <person name="Mondo S."/>
            <person name="Nolan M."/>
            <person name="Ohm R."/>
            <person name="Pangilinan J."/>
            <person name="Park H.-J."/>
            <person name="Ramirez L."/>
            <person name="Alfaro M."/>
            <person name="Sun H."/>
            <person name="Tritt A."/>
            <person name="Yoshinaga Y."/>
            <person name="Zwiers L.-H."/>
            <person name="Turgeon B."/>
            <person name="Goodwin S."/>
            <person name="Spatafora J."/>
            <person name="Crous P."/>
            <person name="Grigoriev I."/>
        </authorList>
    </citation>
    <scope>NUCLEOTIDE SEQUENCE</scope>
    <source>
        <strain evidence="1">CBS 115976</strain>
    </source>
</reference>
<keyword evidence="2" id="KW-1185">Reference proteome</keyword>
<accession>A0A6A6UDQ4</accession>
<dbReference type="EMBL" id="MU004235">
    <property type="protein sequence ID" value="KAF2669523.1"/>
    <property type="molecule type" value="Genomic_DNA"/>
</dbReference>
<proteinExistence type="predicted"/>
<evidence type="ECO:0000313" key="2">
    <source>
        <dbReference type="Proteomes" id="UP000799302"/>
    </source>
</evidence>
<name>A0A6A6UDQ4_9PEZI</name>
<protein>
    <submittedName>
        <fullName evidence="1">Uncharacterized protein</fullName>
    </submittedName>
</protein>